<evidence type="ECO:0000313" key="3">
    <source>
        <dbReference type="EMBL" id="KAF2657763.1"/>
    </source>
</evidence>
<evidence type="ECO:0000256" key="1">
    <source>
        <dbReference type="ARBA" id="ARBA00023242"/>
    </source>
</evidence>
<dbReference type="CDD" id="cd00067">
    <property type="entry name" value="GAL4"/>
    <property type="match status" value="1"/>
</dbReference>
<evidence type="ECO:0000313" key="4">
    <source>
        <dbReference type="Proteomes" id="UP000799324"/>
    </source>
</evidence>
<keyword evidence="4" id="KW-1185">Reference proteome</keyword>
<dbReference type="InterPro" id="IPR036864">
    <property type="entry name" value="Zn2-C6_fun-type_DNA-bd_sf"/>
</dbReference>
<keyword evidence="1" id="KW-0539">Nucleus</keyword>
<name>A0A6A6TFS9_9PLEO</name>
<dbReference type="SMART" id="SM00066">
    <property type="entry name" value="GAL4"/>
    <property type="match status" value="1"/>
</dbReference>
<accession>A0A6A6TFS9</accession>
<dbReference type="AlphaFoldDB" id="A0A6A6TFS9"/>
<dbReference type="GO" id="GO:0008270">
    <property type="term" value="F:zinc ion binding"/>
    <property type="evidence" value="ECO:0007669"/>
    <property type="project" value="InterPro"/>
</dbReference>
<reference evidence="3" key="1">
    <citation type="journal article" date="2020" name="Stud. Mycol.">
        <title>101 Dothideomycetes genomes: a test case for predicting lifestyles and emergence of pathogens.</title>
        <authorList>
            <person name="Haridas S."/>
            <person name="Albert R."/>
            <person name="Binder M."/>
            <person name="Bloem J."/>
            <person name="Labutti K."/>
            <person name="Salamov A."/>
            <person name="Andreopoulos B."/>
            <person name="Baker S."/>
            <person name="Barry K."/>
            <person name="Bills G."/>
            <person name="Bluhm B."/>
            <person name="Cannon C."/>
            <person name="Castanera R."/>
            <person name="Culley D."/>
            <person name="Daum C."/>
            <person name="Ezra D."/>
            <person name="Gonzalez J."/>
            <person name="Henrissat B."/>
            <person name="Kuo A."/>
            <person name="Liang C."/>
            <person name="Lipzen A."/>
            <person name="Lutzoni F."/>
            <person name="Magnuson J."/>
            <person name="Mondo S."/>
            <person name="Nolan M."/>
            <person name="Ohm R."/>
            <person name="Pangilinan J."/>
            <person name="Park H.-J."/>
            <person name="Ramirez L."/>
            <person name="Alfaro M."/>
            <person name="Sun H."/>
            <person name="Tritt A."/>
            <person name="Yoshinaga Y."/>
            <person name="Zwiers L.-H."/>
            <person name="Turgeon B."/>
            <person name="Goodwin S."/>
            <person name="Spatafora J."/>
            <person name="Crous P."/>
            <person name="Grigoriev I."/>
        </authorList>
    </citation>
    <scope>NUCLEOTIDE SEQUENCE</scope>
    <source>
        <strain evidence="3">CBS 122681</strain>
    </source>
</reference>
<gene>
    <name evidence="3" type="ORF">K491DRAFT_776974</name>
</gene>
<dbReference type="PROSITE" id="PS50048">
    <property type="entry name" value="ZN2_CY6_FUNGAL_2"/>
    <property type="match status" value="1"/>
</dbReference>
<dbReference type="InterPro" id="IPR001138">
    <property type="entry name" value="Zn2Cys6_DnaBD"/>
</dbReference>
<dbReference type="Proteomes" id="UP000799324">
    <property type="component" value="Unassembled WGS sequence"/>
</dbReference>
<evidence type="ECO:0000259" key="2">
    <source>
        <dbReference type="PROSITE" id="PS50048"/>
    </source>
</evidence>
<protein>
    <recommendedName>
        <fullName evidence="2">Zn(2)-C6 fungal-type domain-containing protein</fullName>
    </recommendedName>
</protein>
<dbReference type="SUPFAM" id="SSF57701">
    <property type="entry name" value="Zn2/Cys6 DNA-binding domain"/>
    <property type="match status" value="1"/>
</dbReference>
<organism evidence="3 4">
    <name type="scientific">Lophiostoma macrostomum CBS 122681</name>
    <dbReference type="NCBI Taxonomy" id="1314788"/>
    <lineage>
        <taxon>Eukaryota</taxon>
        <taxon>Fungi</taxon>
        <taxon>Dikarya</taxon>
        <taxon>Ascomycota</taxon>
        <taxon>Pezizomycotina</taxon>
        <taxon>Dothideomycetes</taxon>
        <taxon>Pleosporomycetidae</taxon>
        <taxon>Pleosporales</taxon>
        <taxon>Lophiostomataceae</taxon>
        <taxon>Lophiostoma</taxon>
    </lineage>
</organism>
<dbReference type="PANTHER" id="PTHR38111">
    <property type="entry name" value="ZN(2)-C6 FUNGAL-TYPE DOMAIN-CONTAINING PROTEIN-RELATED"/>
    <property type="match status" value="1"/>
</dbReference>
<dbReference type="OrthoDB" id="4314040at2759"/>
<dbReference type="EMBL" id="MU004322">
    <property type="protein sequence ID" value="KAF2657763.1"/>
    <property type="molecule type" value="Genomic_DNA"/>
</dbReference>
<sequence>MARTKTSRRCNECRKRKVKCDEEWPVCGPCWKGNKTCSSELRTEIVFMPAATASIKETVPANMHDESSIPCNSRHRVPKNLHMVTLRSSKLNGGTVIKKFRLLDLSAKRVSLTASPSLLPNERLSARLYAAIDPTTNTKIHTHTIILRELLGRFGINSALDNATLCLVSSHEAVMRGDDVPTLFNSRWYGKTLRSLQQAVNDREIQFSTETLAAISVMWRLEAIFYRVRGTNNQAVHGRAMTKMLMRRGVPKSTNHLEFLLFVECVAGDIQASLSKSCPSTFDTPEWAAKFAPLEKPTVASDIYWKMTRVFLQWPGFVHDVKIIHSMPGCGSVSVDIVLRRLVAAATQLESISLTLSRHLLDPTICITTPSSTGNTFVPMPYGP</sequence>
<proteinExistence type="predicted"/>
<dbReference type="InterPro" id="IPR053178">
    <property type="entry name" value="Osmoadaptation_assoc"/>
</dbReference>
<dbReference type="Pfam" id="PF00172">
    <property type="entry name" value="Zn_clus"/>
    <property type="match status" value="1"/>
</dbReference>
<dbReference type="GO" id="GO:0000981">
    <property type="term" value="F:DNA-binding transcription factor activity, RNA polymerase II-specific"/>
    <property type="evidence" value="ECO:0007669"/>
    <property type="project" value="InterPro"/>
</dbReference>
<dbReference type="Gene3D" id="4.10.240.10">
    <property type="entry name" value="Zn(2)-C6 fungal-type DNA-binding domain"/>
    <property type="match status" value="1"/>
</dbReference>
<dbReference type="PANTHER" id="PTHR38111:SF2">
    <property type="entry name" value="FINGER DOMAIN PROTEIN, PUTATIVE (AFU_ORTHOLOGUE AFUA_1G01560)-RELATED"/>
    <property type="match status" value="1"/>
</dbReference>
<feature type="domain" description="Zn(2)-C6 fungal-type" evidence="2">
    <location>
        <begin position="9"/>
        <end position="39"/>
    </location>
</feature>